<name>A0ABT6FGS2_9BACT</name>
<feature type="domain" description="DUF1559" evidence="1">
    <location>
        <begin position="33"/>
        <end position="279"/>
    </location>
</feature>
<dbReference type="InterPro" id="IPR027558">
    <property type="entry name" value="Pre_pil_HX9DG_C"/>
</dbReference>
<accession>A0ABT6FGS2</accession>
<comment type="caution">
    <text evidence="2">The sequence shown here is derived from an EMBL/GenBank/DDBJ whole genome shotgun (WGS) entry which is preliminary data.</text>
</comment>
<dbReference type="InterPro" id="IPR045584">
    <property type="entry name" value="Pilin-like"/>
</dbReference>
<dbReference type="SUPFAM" id="SSF54523">
    <property type="entry name" value="Pili subunits"/>
    <property type="match status" value="1"/>
</dbReference>
<organism evidence="2 3">
    <name type="scientific">Paludisphaera mucosa</name>
    <dbReference type="NCBI Taxonomy" id="3030827"/>
    <lineage>
        <taxon>Bacteria</taxon>
        <taxon>Pseudomonadati</taxon>
        <taxon>Planctomycetota</taxon>
        <taxon>Planctomycetia</taxon>
        <taxon>Isosphaerales</taxon>
        <taxon>Isosphaeraceae</taxon>
        <taxon>Paludisphaera</taxon>
    </lineage>
</organism>
<reference evidence="2 3" key="1">
    <citation type="submission" date="2023-03" db="EMBL/GenBank/DDBJ databases">
        <title>Paludisphaera mucosa sp. nov. a novel planctomycete from northern fen.</title>
        <authorList>
            <person name="Ivanova A."/>
        </authorList>
    </citation>
    <scope>NUCLEOTIDE SEQUENCE [LARGE SCALE GENOMIC DNA]</scope>
    <source>
        <strain evidence="2 3">Pla2</strain>
    </source>
</reference>
<dbReference type="EMBL" id="JARRAG010000002">
    <property type="protein sequence ID" value="MDG3006704.1"/>
    <property type="molecule type" value="Genomic_DNA"/>
</dbReference>
<evidence type="ECO:0000313" key="3">
    <source>
        <dbReference type="Proteomes" id="UP001216907"/>
    </source>
</evidence>
<proteinExistence type="predicted"/>
<dbReference type="RefSeq" id="WP_277862997.1">
    <property type="nucleotide sequence ID" value="NZ_JARRAG010000002.1"/>
</dbReference>
<dbReference type="PROSITE" id="PS00409">
    <property type="entry name" value="PROKAR_NTER_METHYL"/>
    <property type="match status" value="1"/>
</dbReference>
<evidence type="ECO:0000313" key="2">
    <source>
        <dbReference type="EMBL" id="MDG3006704.1"/>
    </source>
</evidence>
<evidence type="ECO:0000259" key="1">
    <source>
        <dbReference type="Pfam" id="PF07596"/>
    </source>
</evidence>
<dbReference type="NCBIfam" id="TIGR04294">
    <property type="entry name" value="pre_pil_HX9DG"/>
    <property type="match status" value="1"/>
</dbReference>
<protein>
    <submittedName>
        <fullName evidence="2">DUF1559 domain-containing protein</fullName>
    </submittedName>
</protein>
<dbReference type="PANTHER" id="PTHR30093:SF2">
    <property type="entry name" value="TYPE II SECRETION SYSTEM PROTEIN H"/>
    <property type="match status" value="1"/>
</dbReference>
<dbReference type="Proteomes" id="UP001216907">
    <property type="component" value="Unassembled WGS sequence"/>
</dbReference>
<dbReference type="Gene3D" id="3.30.700.10">
    <property type="entry name" value="Glycoprotein, Type 4 Pilin"/>
    <property type="match status" value="1"/>
</dbReference>
<dbReference type="PANTHER" id="PTHR30093">
    <property type="entry name" value="GENERAL SECRETION PATHWAY PROTEIN G"/>
    <property type="match status" value="1"/>
</dbReference>
<dbReference type="Pfam" id="PF07963">
    <property type="entry name" value="N_methyl"/>
    <property type="match status" value="1"/>
</dbReference>
<dbReference type="InterPro" id="IPR011453">
    <property type="entry name" value="DUF1559"/>
</dbReference>
<gene>
    <name evidence="2" type="ORF">PZE19_23290</name>
</gene>
<keyword evidence="3" id="KW-1185">Reference proteome</keyword>
<dbReference type="Pfam" id="PF07596">
    <property type="entry name" value="SBP_bac_10"/>
    <property type="match status" value="1"/>
</dbReference>
<sequence length="301" mass="32838">MADRRRRGFTLIELLIVIAIIAILIALLLPAVQAARETARRAQCLNNLKQAALGFLNFHDVRRGFPPARTTIPASHGWCVDLLPHLEQRPLYDGFNLGLHFYHLGNSTVVQTVVATFLCPSAPHDDLLMAMGDQSNVPFNTTGAVGDYFVNHLLNPQGLPAGTTRNPALKTQDDLQPIGNIVDGTSNTTLIQEQAGRPGYYLRNRVRQPTTVGLNLPMWWGPWAAWQHFQFQGYTADGRALGWACAVNCSNSQGVYGFHVGGANVAFCDGGVRFLKDTVAVPIVFALATRDGGEIVSASEY</sequence>
<dbReference type="NCBIfam" id="TIGR02532">
    <property type="entry name" value="IV_pilin_GFxxxE"/>
    <property type="match status" value="1"/>
</dbReference>
<dbReference type="InterPro" id="IPR012902">
    <property type="entry name" value="N_methyl_site"/>
</dbReference>